<evidence type="ECO:0008006" key="3">
    <source>
        <dbReference type="Google" id="ProtNLM"/>
    </source>
</evidence>
<name>A0ABX4BQA1_FLAFR</name>
<dbReference type="Proteomes" id="UP000198382">
    <property type="component" value="Unassembled WGS sequence"/>
</dbReference>
<proteinExistence type="predicted"/>
<reference evidence="1 2" key="1">
    <citation type="submission" date="2016-11" db="EMBL/GenBank/DDBJ databases">
        <title>Whole genomes of Flavobacteriaceae.</title>
        <authorList>
            <person name="Stine C."/>
            <person name="Li C."/>
            <person name="Tadesse D."/>
        </authorList>
    </citation>
    <scope>NUCLEOTIDE SEQUENCE [LARGE SCALE GENOMIC DNA]</scope>
    <source>
        <strain evidence="1 2">DSM 15937</strain>
    </source>
</reference>
<evidence type="ECO:0000313" key="2">
    <source>
        <dbReference type="Proteomes" id="UP000198382"/>
    </source>
</evidence>
<dbReference type="EMBL" id="MUGV01000018">
    <property type="protein sequence ID" value="OXA79101.1"/>
    <property type="molecule type" value="Genomic_DNA"/>
</dbReference>
<protein>
    <recommendedName>
        <fullName evidence="3">Lipoprotein</fullName>
    </recommendedName>
</protein>
<accession>A0ABX4BQA1</accession>
<organism evidence="1 2">
    <name type="scientific">Flavobacterium frigidimaris</name>
    <dbReference type="NCBI Taxonomy" id="262320"/>
    <lineage>
        <taxon>Bacteria</taxon>
        <taxon>Pseudomonadati</taxon>
        <taxon>Bacteroidota</taxon>
        <taxon>Flavobacteriia</taxon>
        <taxon>Flavobacteriales</taxon>
        <taxon>Flavobacteriaceae</taxon>
        <taxon>Flavobacterium</taxon>
    </lineage>
</organism>
<comment type="caution">
    <text evidence="1">The sequence shown here is derived from an EMBL/GenBank/DDBJ whole genome shotgun (WGS) entry which is preliminary data.</text>
</comment>
<evidence type="ECO:0000313" key="1">
    <source>
        <dbReference type="EMBL" id="OXA79101.1"/>
    </source>
</evidence>
<sequence length="213" mass="24441">MISCNSNKKENKISNHQVDTLPNTSTEVVYDNSRKNLKFAIADTIKKSNSYFFSNPDSKDLFLLIIEPGEIKNSKAKLQIITADNKIIYTQSFDAFYFLREIDEPETTPAGSQEDREKYIEKYRNSLTQKQYQAYFNTSIANFFGEISPIENNKDENFQEFEEDSTDKDFLNEVLADETIKLISITCFGCDEGGAIIGYSKKQNKVVTLLEHD</sequence>
<gene>
    <name evidence="1" type="ORF">B0A65_11165</name>
</gene>
<keyword evidence="2" id="KW-1185">Reference proteome</keyword>